<reference evidence="6" key="1">
    <citation type="submission" date="2016-07" db="EMBL/GenBank/DDBJ databases">
        <title>Identification and Insight for enzymes involved in the scallop byssus formation.</title>
        <authorList>
            <person name="Miao Y."/>
        </authorList>
    </citation>
    <scope>NUCLEOTIDE SEQUENCE</scope>
</reference>
<name>A0A222YSB4_AZUFA</name>
<evidence type="ECO:0000259" key="4">
    <source>
        <dbReference type="PROSITE" id="PS00497"/>
    </source>
</evidence>
<keyword evidence="2" id="KW-0186">Copper</keyword>
<dbReference type="Gene3D" id="1.10.1280.10">
    <property type="entry name" value="Di-copper center containing domain from catechol oxidase"/>
    <property type="match status" value="1"/>
</dbReference>
<dbReference type="Pfam" id="PF00264">
    <property type="entry name" value="Tyrosinase"/>
    <property type="match status" value="1"/>
</dbReference>
<organism evidence="6">
    <name type="scientific">Azumapecten farreri</name>
    <name type="common">Farrer's scallop</name>
    <name type="synonym">Chlamys farreri</name>
    <dbReference type="NCBI Taxonomy" id="106299"/>
    <lineage>
        <taxon>Eukaryota</taxon>
        <taxon>Metazoa</taxon>
        <taxon>Spiralia</taxon>
        <taxon>Lophotrochozoa</taxon>
        <taxon>Mollusca</taxon>
        <taxon>Bivalvia</taxon>
        <taxon>Autobranchia</taxon>
        <taxon>Pteriomorphia</taxon>
        <taxon>Pectinida</taxon>
        <taxon>Pectinoidea</taxon>
        <taxon>Pectinidae</taxon>
        <taxon>Azumapecten</taxon>
    </lineage>
</organism>
<feature type="domain" description="Tyrosinase copper-binding" evidence="5">
    <location>
        <begin position="301"/>
        <end position="312"/>
    </location>
</feature>
<evidence type="ECO:0000313" key="6">
    <source>
        <dbReference type="EMBL" id="ASR73340.1"/>
    </source>
</evidence>
<evidence type="ECO:0000259" key="5">
    <source>
        <dbReference type="PROSITE" id="PS00498"/>
    </source>
</evidence>
<dbReference type="PRINTS" id="PR00092">
    <property type="entry name" value="TYROSINASE"/>
</dbReference>
<feature type="signal peptide" evidence="3">
    <location>
        <begin position="1"/>
        <end position="22"/>
    </location>
</feature>
<feature type="domain" description="Tyrosinase copper-binding" evidence="4">
    <location>
        <begin position="161"/>
        <end position="178"/>
    </location>
</feature>
<dbReference type="InterPro" id="IPR002227">
    <property type="entry name" value="Tyrosinase_Cu-bd"/>
</dbReference>
<dbReference type="AlphaFoldDB" id="A0A222YSB4"/>
<protein>
    <submittedName>
        <fullName evidence="6">Tyrosinase 1</fullName>
    </submittedName>
</protein>
<proteinExistence type="evidence at transcript level"/>
<evidence type="ECO:0000256" key="1">
    <source>
        <dbReference type="ARBA" id="ARBA00022723"/>
    </source>
</evidence>
<dbReference type="PANTHER" id="PTHR11474">
    <property type="entry name" value="TYROSINASE FAMILY MEMBER"/>
    <property type="match status" value="1"/>
</dbReference>
<keyword evidence="1" id="KW-0479">Metal-binding</keyword>
<dbReference type="SUPFAM" id="SSF48056">
    <property type="entry name" value="Di-copper centre-containing domain"/>
    <property type="match status" value="1"/>
</dbReference>
<dbReference type="GO" id="GO:0046872">
    <property type="term" value="F:metal ion binding"/>
    <property type="evidence" value="ECO:0007669"/>
    <property type="project" value="UniProtKB-KW"/>
</dbReference>
<dbReference type="PROSITE" id="PS00498">
    <property type="entry name" value="TYROSINASE_2"/>
    <property type="match status" value="1"/>
</dbReference>
<sequence length="619" mass="71200">MDNVKPLRWLTLSLLLMHVASNIDNIDIPSRLIECFSEWAKKENLTYIVGQSVLHSCVSGYLWETGMERWTPDIDPDISKFISKDAEERNNRIREAESTDATTASSYRNLRVRKEYRMLTDEERRKYHRAVKALKKDKRLKPNTFDAIANYHNAKIQNSAHRGPNFLGWHRIFLMMYEDALRRMDPDVTIPYWDCTLDEAMDDPSKSMLFSARFIGTGEGEVNKGPFKDWNHASFGKLKRDTNNGGQLMSYEDVENILSRNYTSEITTPTANYKYNLEVLHGNIHSFVSGHLGELTSAAHDPLFYMLHAFIDYIWWLFRNKQETNGIDPSEDYPETSNKNHHPNRTMDGFKMYRNIDGYSDKWTRDIYTYDMSPTCSKNKSSTCNSKWLICDHYVGRCVTKARRSNYRSLLQRYSAFMSSTPETCQPVDTIEYGCFKLDTTIQNTFVVDGSADSSKWVYLPVKIINERKLAEVFRSFGVKNGNANETLDIYDSEQYNKLKRSEDDGNMGTYRKCQLSGSGASKIFVNVYGLNYFGFSVEYTIVDERVALSAGYTYVPVRKPTTDKPSEAFIAACDSCGRLCKPFCREDGTYKPCTAAIRIGNNSNEQYGNTYADAFLNT</sequence>
<dbReference type="GO" id="GO:0016491">
    <property type="term" value="F:oxidoreductase activity"/>
    <property type="evidence" value="ECO:0007669"/>
    <property type="project" value="InterPro"/>
</dbReference>
<dbReference type="PANTHER" id="PTHR11474:SF126">
    <property type="entry name" value="TYROSINASE-LIKE PROTEIN TYR-1-RELATED"/>
    <property type="match status" value="1"/>
</dbReference>
<evidence type="ECO:0000256" key="3">
    <source>
        <dbReference type="SAM" id="SignalP"/>
    </source>
</evidence>
<accession>A0A222YSB4</accession>
<keyword evidence="3" id="KW-0732">Signal</keyword>
<dbReference type="EMBL" id="KX497045">
    <property type="protein sequence ID" value="ASR73340.1"/>
    <property type="molecule type" value="mRNA"/>
</dbReference>
<evidence type="ECO:0000256" key="2">
    <source>
        <dbReference type="ARBA" id="ARBA00023008"/>
    </source>
</evidence>
<dbReference type="PROSITE" id="PS00497">
    <property type="entry name" value="TYROSINASE_1"/>
    <property type="match status" value="1"/>
</dbReference>
<feature type="chain" id="PRO_5013098495" evidence="3">
    <location>
        <begin position="23"/>
        <end position="619"/>
    </location>
</feature>
<dbReference type="InterPro" id="IPR050316">
    <property type="entry name" value="Tyrosinase/Hemocyanin"/>
</dbReference>
<dbReference type="InterPro" id="IPR008922">
    <property type="entry name" value="Di-copper_centre_dom_sf"/>
</dbReference>